<gene>
    <name evidence="2" type="ORF">ACFPPD_25865</name>
</gene>
<dbReference type="Proteomes" id="UP001596105">
    <property type="component" value="Unassembled WGS sequence"/>
</dbReference>
<dbReference type="SUPFAM" id="SSF53474">
    <property type="entry name" value="alpha/beta-Hydrolases"/>
    <property type="match status" value="1"/>
</dbReference>
<dbReference type="EC" id="3.1.-.-" evidence="2"/>
<dbReference type="InterPro" id="IPR002925">
    <property type="entry name" value="Dienelactn_hydro"/>
</dbReference>
<keyword evidence="2" id="KW-0378">Hydrolase</keyword>
<protein>
    <submittedName>
        <fullName evidence="2">Dienelactone hydrolase family protein</fullName>
        <ecNumber evidence="2">3.1.-.-</ecNumber>
    </submittedName>
</protein>
<evidence type="ECO:0000313" key="3">
    <source>
        <dbReference type="Proteomes" id="UP001596105"/>
    </source>
</evidence>
<dbReference type="PANTHER" id="PTHR46623:SF6">
    <property type="entry name" value="ALPHA_BETA-HYDROLASES SUPERFAMILY PROTEIN"/>
    <property type="match status" value="1"/>
</dbReference>
<dbReference type="Gene3D" id="3.40.50.1820">
    <property type="entry name" value="alpha/beta hydrolase"/>
    <property type="match status" value="1"/>
</dbReference>
<dbReference type="InterPro" id="IPR029058">
    <property type="entry name" value="AB_hydrolase_fold"/>
</dbReference>
<keyword evidence="3" id="KW-1185">Reference proteome</keyword>
<dbReference type="Pfam" id="PF01738">
    <property type="entry name" value="DLH"/>
    <property type="match status" value="1"/>
</dbReference>
<dbReference type="EMBL" id="JBHSMH010000115">
    <property type="protein sequence ID" value="MFC5472113.1"/>
    <property type="molecule type" value="Genomic_DNA"/>
</dbReference>
<dbReference type="InterPro" id="IPR051049">
    <property type="entry name" value="Dienelactone_hydrolase-like"/>
</dbReference>
<organism evidence="2 3">
    <name type="scientific">Cohnella suwonensis</name>
    <dbReference type="NCBI Taxonomy" id="696072"/>
    <lineage>
        <taxon>Bacteria</taxon>
        <taxon>Bacillati</taxon>
        <taxon>Bacillota</taxon>
        <taxon>Bacilli</taxon>
        <taxon>Bacillales</taxon>
        <taxon>Paenibacillaceae</taxon>
        <taxon>Cohnella</taxon>
    </lineage>
</organism>
<reference evidence="3" key="1">
    <citation type="journal article" date="2019" name="Int. J. Syst. Evol. Microbiol.">
        <title>The Global Catalogue of Microorganisms (GCM) 10K type strain sequencing project: providing services to taxonomists for standard genome sequencing and annotation.</title>
        <authorList>
            <consortium name="The Broad Institute Genomics Platform"/>
            <consortium name="The Broad Institute Genome Sequencing Center for Infectious Disease"/>
            <person name="Wu L."/>
            <person name="Ma J."/>
        </authorList>
    </citation>
    <scope>NUCLEOTIDE SEQUENCE [LARGE SCALE GENOMIC DNA]</scope>
    <source>
        <strain evidence="3">CCUG 57113</strain>
    </source>
</reference>
<sequence>MIKKTRKSLVILLHEIYGINDHINMYRSLMVEAGFDVISPNLLQRDSFAYDQEDIAYQFFMNEVGFNKSIQIVNQIINENRNQYNKIYIIGFSIGATIAWCCSEFKVDGIIGYYGSRIRNSIGIEPKCLTLLFFPINEKSFDVIELERQLKPKEKLKFAIIQADHGFMNPFNKCFNIKEYQECLDLSMNFLSGIEEDTGIR</sequence>
<dbReference type="PANTHER" id="PTHR46623">
    <property type="entry name" value="CARBOXYMETHYLENEBUTENOLIDASE-RELATED"/>
    <property type="match status" value="1"/>
</dbReference>
<dbReference type="RefSeq" id="WP_209751963.1">
    <property type="nucleotide sequence ID" value="NZ_JBHSMH010000115.1"/>
</dbReference>
<accession>A0ABW0M274</accession>
<dbReference type="GO" id="GO:0016787">
    <property type="term" value="F:hydrolase activity"/>
    <property type="evidence" value="ECO:0007669"/>
    <property type="project" value="UniProtKB-KW"/>
</dbReference>
<name>A0ABW0M274_9BACL</name>
<comment type="caution">
    <text evidence="2">The sequence shown here is derived from an EMBL/GenBank/DDBJ whole genome shotgun (WGS) entry which is preliminary data.</text>
</comment>
<evidence type="ECO:0000313" key="2">
    <source>
        <dbReference type="EMBL" id="MFC5472113.1"/>
    </source>
</evidence>
<feature type="domain" description="Dienelactone hydrolase" evidence="1">
    <location>
        <begin position="6"/>
        <end position="173"/>
    </location>
</feature>
<evidence type="ECO:0000259" key="1">
    <source>
        <dbReference type="Pfam" id="PF01738"/>
    </source>
</evidence>
<proteinExistence type="predicted"/>